<organism evidence="9 10">
    <name type="scientific">Rathayibacter festucae</name>
    <dbReference type="NCBI Taxonomy" id="110937"/>
    <lineage>
        <taxon>Bacteria</taxon>
        <taxon>Bacillati</taxon>
        <taxon>Actinomycetota</taxon>
        <taxon>Actinomycetes</taxon>
        <taxon>Micrococcales</taxon>
        <taxon>Microbacteriaceae</taxon>
        <taxon>Rathayibacter</taxon>
    </lineage>
</organism>
<dbReference type="Proteomes" id="UP000464597">
    <property type="component" value="Chromosome"/>
</dbReference>
<proteinExistence type="inferred from homology"/>
<evidence type="ECO:0000256" key="4">
    <source>
        <dbReference type="ARBA" id="ARBA00022692"/>
    </source>
</evidence>
<feature type="compositionally biased region" description="Low complexity" evidence="7">
    <location>
        <begin position="554"/>
        <end position="573"/>
    </location>
</feature>
<protein>
    <submittedName>
        <fullName evidence="9">Oligosaccharide flippase family protein</fullName>
    </submittedName>
</protein>
<feature type="transmembrane region" description="Helical" evidence="8">
    <location>
        <begin position="482"/>
        <end position="504"/>
    </location>
</feature>
<feature type="region of interest" description="Disordered" evidence="7">
    <location>
        <begin position="1"/>
        <end position="39"/>
    </location>
</feature>
<dbReference type="CDD" id="cd13127">
    <property type="entry name" value="MATE_tuaB_like"/>
    <property type="match status" value="1"/>
</dbReference>
<evidence type="ECO:0000313" key="9">
    <source>
        <dbReference type="EMBL" id="QHC64204.1"/>
    </source>
</evidence>
<accession>A0ABX6H308</accession>
<keyword evidence="4 8" id="KW-0812">Transmembrane</keyword>
<evidence type="ECO:0000256" key="1">
    <source>
        <dbReference type="ARBA" id="ARBA00004651"/>
    </source>
</evidence>
<comment type="subcellular location">
    <subcellularLocation>
        <location evidence="1">Cell membrane</location>
        <topology evidence="1">Multi-pass membrane protein</topology>
    </subcellularLocation>
</comment>
<sequence>MEPRRDDARVTGSTPAGGSSARHGTTASDAQIEAAIDDTAHTTETLATDAIAQSPTVGDGPNLPPASPKSDLGHKASRGVIQTLGGLWGKTAIQLISTIVLARLLSPSDFGLLAAVTAIVGVADLVRDFGLTGAIIQAKKMSETVWRSVLWLSVALGVVGTIVIGASAWLIAGIYNEQALVVLTLAVAPTLFINSLCMPLQARVQKEMKFGLMAQIDVVSMLVGVIGSIIAAFLGWGVWSLVVLQGGALIYRFIALWVAARPTFGRPQISREVIPLVTTGGSIFGVQLLNYFARNVDNVLIGAQLGTGVLGQYTRAYSLFLLPLQQLNGPLGRVALPVLSSLQDDGERYRRYVRGALLVIGYLTLPTFGVLAALAGPLVELLLGPQWSSSATILSLLSIAGIAQGIGNVQGWIYISLGRVHRQLIYYVVTRPLVIGSFFVGLWWNGVEGLALLYGLTTLALLVPGFWLAIRGTFVRGSDVIVPVLRPALVVPFMFGAAWAVGAYTDLPAIVHLLVGGLASLVPLALAMAIPAYRRDMNQILAFVKQVRKPKPKGPATSAAPAAQTTPADGGTA</sequence>
<evidence type="ECO:0000256" key="8">
    <source>
        <dbReference type="SAM" id="Phobius"/>
    </source>
</evidence>
<reference evidence="10" key="1">
    <citation type="submission" date="2019-12" db="EMBL/GenBank/DDBJ databases">
        <title>Complete and draft genome sequences of new strains and members of some known species of the genus Rathayibacter isolated from plants.</title>
        <authorList>
            <person name="Tarlachkov S.V."/>
            <person name="Starodumova I.P."/>
            <person name="Dorofeeva L.V."/>
            <person name="Prisyazhnaya N.V."/>
            <person name="Leyn S."/>
            <person name="Zlamal J."/>
            <person name="Elan M."/>
            <person name="Osterman A.L."/>
            <person name="Nadler S."/>
            <person name="Subbotin S.A."/>
            <person name="Evtushenko L.I."/>
        </authorList>
    </citation>
    <scope>NUCLEOTIDE SEQUENCE [LARGE SCALE GENOMIC DNA]</scope>
    <source>
        <strain evidence="10">VKM Ac-2802</strain>
    </source>
</reference>
<feature type="transmembrane region" description="Helical" evidence="8">
    <location>
        <begin position="218"/>
        <end position="236"/>
    </location>
</feature>
<name>A0ABX6H308_9MICO</name>
<evidence type="ECO:0000256" key="3">
    <source>
        <dbReference type="ARBA" id="ARBA00022475"/>
    </source>
</evidence>
<comment type="similarity">
    <text evidence="2">Belongs to the polysaccharide synthase family.</text>
</comment>
<feature type="region of interest" description="Disordered" evidence="7">
    <location>
        <begin position="52"/>
        <end position="74"/>
    </location>
</feature>
<evidence type="ECO:0000256" key="6">
    <source>
        <dbReference type="ARBA" id="ARBA00023136"/>
    </source>
</evidence>
<feature type="transmembrane region" description="Helical" evidence="8">
    <location>
        <begin position="510"/>
        <end position="533"/>
    </location>
</feature>
<feature type="transmembrane region" description="Helical" evidence="8">
    <location>
        <begin position="356"/>
        <end position="379"/>
    </location>
</feature>
<dbReference type="PANTHER" id="PTHR30250">
    <property type="entry name" value="PST FAMILY PREDICTED COLANIC ACID TRANSPORTER"/>
    <property type="match status" value="1"/>
</dbReference>
<keyword evidence="10" id="KW-1185">Reference proteome</keyword>
<feature type="transmembrane region" description="Helical" evidence="8">
    <location>
        <begin position="178"/>
        <end position="197"/>
    </location>
</feature>
<feature type="transmembrane region" description="Helical" evidence="8">
    <location>
        <begin position="424"/>
        <end position="444"/>
    </location>
</feature>
<feature type="transmembrane region" description="Helical" evidence="8">
    <location>
        <begin position="148"/>
        <end position="172"/>
    </location>
</feature>
<feature type="region of interest" description="Disordered" evidence="7">
    <location>
        <begin position="550"/>
        <end position="573"/>
    </location>
</feature>
<feature type="transmembrane region" description="Helical" evidence="8">
    <location>
        <begin position="450"/>
        <end position="470"/>
    </location>
</feature>
<feature type="transmembrane region" description="Helical" evidence="8">
    <location>
        <begin position="391"/>
        <end position="417"/>
    </location>
</feature>
<dbReference type="PANTHER" id="PTHR30250:SF10">
    <property type="entry name" value="LIPOPOLYSACCHARIDE BIOSYNTHESIS PROTEIN WZXC"/>
    <property type="match status" value="1"/>
</dbReference>
<keyword evidence="5 8" id="KW-1133">Transmembrane helix</keyword>
<keyword evidence="3" id="KW-1003">Cell membrane</keyword>
<dbReference type="EMBL" id="CP047180">
    <property type="protein sequence ID" value="QHC64204.1"/>
    <property type="molecule type" value="Genomic_DNA"/>
</dbReference>
<evidence type="ECO:0000256" key="2">
    <source>
        <dbReference type="ARBA" id="ARBA00007430"/>
    </source>
</evidence>
<dbReference type="InterPro" id="IPR050833">
    <property type="entry name" value="Poly_Biosynth_Transport"/>
</dbReference>
<keyword evidence="6 8" id="KW-0472">Membrane</keyword>
<dbReference type="Pfam" id="PF13440">
    <property type="entry name" value="Polysacc_synt_3"/>
    <property type="match status" value="1"/>
</dbReference>
<evidence type="ECO:0000256" key="7">
    <source>
        <dbReference type="SAM" id="MobiDB-lite"/>
    </source>
</evidence>
<gene>
    <name evidence="9" type="ORF">GSU69_16965</name>
</gene>
<evidence type="ECO:0000256" key="5">
    <source>
        <dbReference type="ARBA" id="ARBA00022989"/>
    </source>
</evidence>
<dbReference type="RefSeq" id="WP_159423628.1">
    <property type="nucleotide sequence ID" value="NZ_CP047180.1"/>
</dbReference>
<feature type="compositionally biased region" description="Polar residues" evidence="7">
    <location>
        <begin position="11"/>
        <end position="29"/>
    </location>
</feature>
<evidence type="ECO:0000313" key="10">
    <source>
        <dbReference type="Proteomes" id="UP000464597"/>
    </source>
</evidence>